<dbReference type="RefSeq" id="XP_018027169.1">
    <property type="nucleotide sequence ID" value="XM_018171680.2"/>
</dbReference>
<sequence length="325" mass="36351">MTTKLHETSAVAELKEARLRVMELETAVQVSSNQVGRQEEENKRLQDSLETSQAHVKRLQAALSEQRRKFSDLQSQMEEEKMMARIREAEKSQNLAELTQKISSLEYKNQELVTEGEVGRVSRDSEQVPPLQEKLAHLQSEVARLRAVNRQLSCNKVLPRIDYTSENDSDIEDPDDLRLILSPTTLSGDLVTLNGDLADCEGDILNTDSPDPSNCDTIKEKLHNGPAAPITNGVALSKSPNQKSCSEIGSCNSEREDDKVRRYSGSADHNHNREMTISSPLRKRSSSSECSIDSNPREPISRRTSHTLAEAFLEQLPEVRNSNST</sequence>
<name>A0A8B7PLV0_HYAAZ</name>
<feature type="region of interest" description="Disordered" evidence="2">
    <location>
        <begin position="225"/>
        <end position="305"/>
    </location>
</feature>
<evidence type="ECO:0000256" key="2">
    <source>
        <dbReference type="SAM" id="MobiDB-lite"/>
    </source>
</evidence>
<evidence type="ECO:0000313" key="4">
    <source>
        <dbReference type="RefSeq" id="XP_018027169.1"/>
    </source>
</evidence>
<proteinExistence type="predicted"/>
<dbReference type="AlphaFoldDB" id="A0A8B7PLV0"/>
<protein>
    <submittedName>
        <fullName evidence="4">Rab GTPase-activating protein eat-17</fullName>
    </submittedName>
</protein>
<gene>
    <name evidence="4" type="primary">LOC108682505</name>
</gene>
<keyword evidence="1" id="KW-0175">Coiled coil</keyword>
<dbReference type="Proteomes" id="UP000694843">
    <property type="component" value="Unplaced"/>
</dbReference>
<keyword evidence="3" id="KW-1185">Reference proteome</keyword>
<dbReference type="GeneID" id="108682505"/>
<feature type="coiled-coil region" evidence="1">
    <location>
        <begin position="14"/>
        <end position="155"/>
    </location>
</feature>
<dbReference type="KEGG" id="hazt:108682505"/>
<dbReference type="OrthoDB" id="295078at2759"/>
<accession>A0A8B7PLV0</accession>
<feature type="compositionally biased region" description="Polar residues" evidence="2">
    <location>
        <begin position="238"/>
        <end position="252"/>
    </location>
</feature>
<evidence type="ECO:0000256" key="1">
    <source>
        <dbReference type="SAM" id="Coils"/>
    </source>
</evidence>
<reference evidence="4" key="1">
    <citation type="submission" date="2025-08" db="UniProtKB">
        <authorList>
            <consortium name="RefSeq"/>
        </authorList>
    </citation>
    <scope>IDENTIFICATION</scope>
</reference>
<organism evidence="3 4">
    <name type="scientific">Hyalella azteca</name>
    <name type="common">Amphipod</name>
    <dbReference type="NCBI Taxonomy" id="294128"/>
    <lineage>
        <taxon>Eukaryota</taxon>
        <taxon>Metazoa</taxon>
        <taxon>Ecdysozoa</taxon>
        <taxon>Arthropoda</taxon>
        <taxon>Crustacea</taxon>
        <taxon>Multicrustacea</taxon>
        <taxon>Malacostraca</taxon>
        <taxon>Eumalacostraca</taxon>
        <taxon>Peracarida</taxon>
        <taxon>Amphipoda</taxon>
        <taxon>Senticaudata</taxon>
        <taxon>Talitrida</taxon>
        <taxon>Talitroidea</taxon>
        <taxon>Hyalellidae</taxon>
        <taxon>Hyalella</taxon>
    </lineage>
</organism>
<evidence type="ECO:0000313" key="3">
    <source>
        <dbReference type="Proteomes" id="UP000694843"/>
    </source>
</evidence>